<name>A0AAD8ZCS1_9TELE</name>
<reference evidence="2" key="1">
    <citation type="submission" date="2023-03" db="EMBL/GenBank/DDBJ databases">
        <title>Electrophorus voltai genome.</title>
        <authorList>
            <person name="Bian C."/>
        </authorList>
    </citation>
    <scope>NUCLEOTIDE SEQUENCE</scope>
    <source>
        <strain evidence="2">CB-2022</strain>
        <tissue evidence="2">Muscle</tissue>
    </source>
</reference>
<feature type="region of interest" description="Disordered" evidence="1">
    <location>
        <begin position="885"/>
        <end position="912"/>
    </location>
</feature>
<feature type="compositionally biased region" description="Low complexity" evidence="1">
    <location>
        <begin position="785"/>
        <end position="798"/>
    </location>
</feature>
<feature type="non-terminal residue" evidence="2">
    <location>
        <position position="1"/>
    </location>
</feature>
<dbReference type="PANTHER" id="PTHR23039">
    <property type="entry name" value="NANCE-HORAN SYNDROME PROTEIN"/>
    <property type="match status" value="1"/>
</dbReference>
<comment type="caution">
    <text evidence="2">The sequence shown here is derived from an EMBL/GenBank/DDBJ whole genome shotgun (WGS) entry which is preliminary data.</text>
</comment>
<feature type="compositionally biased region" description="Basic residues" evidence="1">
    <location>
        <begin position="812"/>
        <end position="827"/>
    </location>
</feature>
<feature type="compositionally biased region" description="Polar residues" evidence="1">
    <location>
        <begin position="1069"/>
        <end position="1093"/>
    </location>
</feature>
<feature type="region of interest" description="Disordered" evidence="1">
    <location>
        <begin position="562"/>
        <end position="604"/>
    </location>
</feature>
<feature type="compositionally biased region" description="Polar residues" evidence="1">
    <location>
        <begin position="748"/>
        <end position="762"/>
    </location>
</feature>
<dbReference type="EMBL" id="JAROKS010000014">
    <property type="protein sequence ID" value="KAK1797173.1"/>
    <property type="molecule type" value="Genomic_DNA"/>
</dbReference>
<dbReference type="Gene3D" id="1.20.5.340">
    <property type="match status" value="1"/>
</dbReference>
<protein>
    <recommendedName>
        <fullName evidence="4">NHS-like 2</fullName>
    </recommendedName>
</protein>
<feature type="region of interest" description="Disordered" evidence="1">
    <location>
        <begin position="661"/>
        <end position="762"/>
    </location>
</feature>
<dbReference type="PANTHER" id="PTHR23039:SF2">
    <property type="entry name" value="NHS-LIKE PROTEIN 2"/>
    <property type="match status" value="1"/>
</dbReference>
<feature type="compositionally biased region" description="Low complexity" evidence="1">
    <location>
        <begin position="412"/>
        <end position="433"/>
    </location>
</feature>
<dbReference type="Pfam" id="PF15273">
    <property type="entry name" value="NHS"/>
    <property type="match status" value="2"/>
</dbReference>
<feature type="region of interest" description="Disordered" evidence="1">
    <location>
        <begin position="783"/>
        <end position="834"/>
    </location>
</feature>
<feature type="compositionally biased region" description="Polar residues" evidence="1">
    <location>
        <begin position="986"/>
        <end position="1008"/>
    </location>
</feature>
<feature type="region of interest" description="Disordered" evidence="1">
    <location>
        <begin position="1508"/>
        <end position="1527"/>
    </location>
</feature>
<feature type="compositionally biased region" description="Polar residues" evidence="1">
    <location>
        <begin position="564"/>
        <end position="581"/>
    </location>
</feature>
<feature type="compositionally biased region" description="Polar residues" evidence="1">
    <location>
        <begin position="1283"/>
        <end position="1294"/>
    </location>
</feature>
<keyword evidence="3" id="KW-1185">Reference proteome</keyword>
<feature type="compositionally biased region" description="Polar residues" evidence="1">
    <location>
        <begin position="892"/>
        <end position="902"/>
    </location>
</feature>
<proteinExistence type="predicted"/>
<evidence type="ECO:0000313" key="3">
    <source>
        <dbReference type="Proteomes" id="UP001239994"/>
    </source>
</evidence>
<feature type="region of interest" description="Disordered" evidence="1">
    <location>
        <begin position="1261"/>
        <end position="1343"/>
    </location>
</feature>
<dbReference type="InterPro" id="IPR024845">
    <property type="entry name" value="NHS-like"/>
</dbReference>
<evidence type="ECO:0008006" key="4">
    <source>
        <dbReference type="Google" id="ProtNLM"/>
    </source>
</evidence>
<feature type="region of interest" description="Disordered" evidence="1">
    <location>
        <begin position="950"/>
        <end position="1201"/>
    </location>
</feature>
<sequence>MPFCKRTIVPKDVCKSASKSRGAIFTDLVDVCGFTLCSILRQLSDLSRQSVSILEELEGELASICYRSGTLENKVINLQRHISVLASKPPLKITALAFRMRSSRLREQFHTNMFACLQATDLWPHFGRGSVLVYFYTLYVVKTFTDFYGEGHCWCLPGKGPVTAITITWIVTPTSSSVICVEKCKVASTARSGGSLRTEAPSFSLQVPAGEVARGYVCERMCARVCVLSDARGDAVETEEISRTGKAGGDEELGVFLLHALLQSVCVLVLSVDPGTRSHLGRCGPTLGASPLTTHASLYCRRATALPARVTACIINLKICNGLVLFSPPMKSSVINYSFEKQPTTNLDSESKRTAHFQSSWQQHVNVFGSWSRPECVQELHQEAQLNLQSLLQDFEEQLYDSRVTGQTFRHTSSQSSEDTSTTLSPSPSSLNNKKPEFVFLPANKQVCEDDATSVGIRAQDTALCGSERPLLGWNSSLGPPVAEKPRWHLGRHTPAHLVPINVTGQSFDKHASELQAPFRTDTAVNPKTVRRPRSVIAGPDVTLHCQGDSKILAVDLIQGACSPDSSQPRSLEPTTQNTGEQRIPLRKTQSNLEHSVPPSPKTPTGMMDHATLMCPSPSWNGPKGSTFSPSWNESYNYALAPSPVAKPPLSKPGMLAPAAGGGGLTCPSQTSSGLSMSSGSHSSSFASISEPSGHRPFAATHGNAFTGKRNETEGAVGSPSASNSFNKSEREKRSARANAFKFRERSLSTPTDSGSLCSTDNMCGPGETVPMVREGESYALLYPSNSSEDSTSTDNVSGTTGSDFFPEGRLRSRSRSISLKKPKKKPPPPVRSVSLMKNLSEAGRMTCHRGEGHLRDGRPKSLFIPREHNLQDSFCSDFLMASKPEEETHSSLETASDTSQPPDREPDLAFPPHWQLNEWKSNNDPYRSLSGSSTATGTTVIECIKVHGSSESLNSPSTSRATSPSQLSVEAETKVSPFKPPCLMSPSSGYSSQSETPTPTIANSVITGPTVAGCKMRPKIPERKSSLPATSPKDKSRSRLSFELPVNLQIDLSSVKPKTKAGRRHSDTSTTSKPGKLSPSQSSQPMVTTTDLRNIRLRSVSRSELEDNADGSSDIIEEEQGRDLSPPITPSSSKPPKPPVAVKPPLPKRPMNLMLKSPSSSPHAQESPPPSPVDRPMPIGNIYMVVRKPKPKKPPQSPVSPCAVIAQEQLPSYPPPLPEFDLEHGIPIEEEFIFPSSPEKEDKSKTFASQVTISCLAELDKKKPKVPPPVPKKPNILLLPSPTGQANGTSEKQTLVLDSGSQSPIGPPPSEAEESSCKEEGQEMPNDQQIQESDESNVPLLDLGDLDTLGSLENHDVIEDIKDTLQDVDLNALTTEAVTETSLEEHASVSDRTELHITEETDDDVFVHTSTTHTTEDLFTIIHRSKRKVLGRKEPVDSFGSRQSLVSPVKSGSSDIRTLTLGSMPRSSSRNENFMALLQKKSSKSSSGTRVSAMELLKSTNPLARRITEFSQLDPDATGTDPSKVA</sequence>
<feature type="compositionally biased region" description="Pro residues" evidence="1">
    <location>
        <begin position="1128"/>
        <end position="1149"/>
    </location>
</feature>
<dbReference type="Proteomes" id="UP001239994">
    <property type="component" value="Unassembled WGS sequence"/>
</dbReference>
<accession>A0AAD8ZCS1</accession>
<evidence type="ECO:0000256" key="1">
    <source>
        <dbReference type="SAM" id="MobiDB-lite"/>
    </source>
</evidence>
<feature type="compositionally biased region" description="Polar residues" evidence="1">
    <location>
        <begin position="950"/>
        <end position="969"/>
    </location>
</feature>
<feature type="compositionally biased region" description="Low complexity" evidence="1">
    <location>
        <begin position="669"/>
        <end position="692"/>
    </location>
</feature>
<feature type="region of interest" description="Disordered" evidence="1">
    <location>
        <begin position="1441"/>
        <end position="1469"/>
    </location>
</feature>
<feature type="region of interest" description="Disordered" evidence="1">
    <location>
        <begin position="406"/>
        <end position="435"/>
    </location>
</feature>
<organism evidence="2 3">
    <name type="scientific">Electrophorus voltai</name>
    <dbReference type="NCBI Taxonomy" id="2609070"/>
    <lineage>
        <taxon>Eukaryota</taxon>
        <taxon>Metazoa</taxon>
        <taxon>Chordata</taxon>
        <taxon>Craniata</taxon>
        <taxon>Vertebrata</taxon>
        <taxon>Euteleostomi</taxon>
        <taxon>Actinopterygii</taxon>
        <taxon>Neopterygii</taxon>
        <taxon>Teleostei</taxon>
        <taxon>Ostariophysi</taxon>
        <taxon>Gymnotiformes</taxon>
        <taxon>Gymnotoidei</taxon>
        <taxon>Gymnotidae</taxon>
        <taxon>Electrophorus</taxon>
    </lineage>
</organism>
<dbReference type="GO" id="GO:0030154">
    <property type="term" value="P:cell differentiation"/>
    <property type="evidence" value="ECO:0007669"/>
    <property type="project" value="TreeGrafter"/>
</dbReference>
<evidence type="ECO:0000313" key="2">
    <source>
        <dbReference type="EMBL" id="KAK1797173.1"/>
    </source>
</evidence>
<gene>
    <name evidence="2" type="ORF">P4O66_008556</name>
</gene>